<evidence type="ECO:0000313" key="6">
    <source>
        <dbReference type="EMBL" id="SBT09029.1"/>
    </source>
</evidence>
<dbReference type="SUPFAM" id="SSF103088">
    <property type="entry name" value="OmpA-like"/>
    <property type="match status" value="1"/>
</dbReference>
<evidence type="ECO:0000256" key="2">
    <source>
        <dbReference type="ARBA" id="ARBA00023136"/>
    </source>
</evidence>
<dbReference type="InterPro" id="IPR006664">
    <property type="entry name" value="OMP_bac"/>
</dbReference>
<organism evidence="6 7">
    <name type="scientific">Candidatus Propionivibrio aalborgensis</name>
    <dbReference type="NCBI Taxonomy" id="1860101"/>
    <lineage>
        <taxon>Bacteria</taxon>
        <taxon>Pseudomonadati</taxon>
        <taxon>Pseudomonadota</taxon>
        <taxon>Betaproteobacteria</taxon>
        <taxon>Rhodocyclales</taxon>
        <taxon>Rhodocyclaceae</taxon>
        <taxon>Propionivibrio</taxon>
    </lineage>
</organism>
<dbReference type="AlphaFoldDB" id="A0A1A8XVI0"/>
<name>A0A1A8XVI0_9RHOO</name>
<evidence type="ECO:0000256" key="4">
    <source>
        <dbReference type="PROSITE-ProRule" id="PRU00473"/>
    </source>
</evidence>
<dbReference type="InterPro" id="IPR036737">
    <property type="entry name" value="OmpA-like_sf"/>
</dbReference>
<evidence type="ECO:0000259" key="5">
    <source>
        <dbReference type="PROSITE" id="PS51123"/>
    </source>
</evidence>
<proteinExistence type="predicted"/>
<dbReference type="Pfam" id="PF00691">
    <property type="entry name" value="OmpA"/>
    <property type="match status" value="1"/>
</dbReference>
<dbReference type="GO" id="GO:0009279">
    <property type="term" value="C:cell outer membrane"/>
    <property type="evidence" value="ECO:0007669"/>
    <property type="project" value="UniProtKB-SubCell"/>
</dbReference>
<dbReference type="PROSITE" id="PS51123">
    <property type="entry name" value="OMPA_2"/>
    <property type="match status" value="1"/>
</dbReference>
<keyword evidence="2 4" id="KW-0472">Membrane</keyword>
<sequence>MVTEAILAFAFIVGLSLFGGDSGTTVILLPDESGQVGAVTVSTADDSRVLNQTYNAVTAKEDATRLGETQTLTEAQVNEEYEQVLKAQPPKPSSVILYFVVGSSELTAESRAIVPQIVDRINAQVATEVRIIGHTDTTGSDEINDRLALERARVVEKLLKSSIPSFDRVSVNSYGSKDPLVPTAPNVDEPRNRRVEILIL</sequence>
<dbReference type="PANTHER" id="PTHR30329:SF21">
    <property type="entry name" value="LIPOPROTEIN YIAD-RELATED"/>
    <property type="match status" value="1"/>
</dbReference>
<dbReference type="PANTHER" id="PTHR30329">
    <property type="entry name" value="STATOR ELEMENT OF FLAGELLAR MOTOR COMPLEX"/>
    <property type="match status" value="1"/>
</dbReference>
<feature type="domain" description="OmpA-like" evidence="5">
    <location>
        <begin position="86"/>
        <end position="200"/>
    </location>
</feature>
<dbReference type="EMBL" id="FLQY01000224">
    <property type="protein sequence ID" value="SBT09029.1"/>
    <property type="molecule type" value="Genomic_DNA"/>
</dbReference>
<dbReference type="Proteomes" id="UP000199600">
    <property type="component" value="Unassembled WGS sequence"/>
</dbReference>
<comment type="subcellular location">
    <subcellularLocation>
        <location evidence="1">Cell outer membrane</location>
    </subcellularLocation>
</comment>
<keyword evidence="7" id="KW-1185">Reference proteome</keyword>
<dbReference type="PRINTS" id="PR01021">
    <property type="entry name" value="OMPADOMAIN"/>
</dbReference>
<accession>A0A1A8XVI0</accession>
<dbReference type="InterPro" id="IPR050330">
    <property type="entry name" value="Bact_OuterMem_StrucFunc"/>
</dbReference>
<dbReference type="InterPro" id="IPR006665">
    <property type="entry name" value="OmpA-like"/>
</dbReference>
<evidence type="ECO:0000256" key="3">
    <source>
        <dbReference type="ARBA" id="ARBA00023237"/>
    </source>
</evidence>
<reference evidence="6 7" key="1">
    <citation type="submission" date="2016-06" db="EMBL/GenBank/DDBJ databases">
        <authorList>
            <person name="Kjaerup R.B."/>
            <person name="Dalgaard T.S."/>
            <person name="Juul-Madsen H.R."/>
        </authorList>
    </citation>
    <scope>NUCLEOTIDE SEQUENCE [LARGE SCALE GENOMIC DNA]</scope>
    <source>
        <strain evidence="6">2</strain>
    </source>
</reference>
<evidence type="ECO:0000313" key="7">
    <source>
        <dbReference type="Proteomes" id="UP000199600"/>
    </source>
</evidence>
<keyword evidence="3" id="KW-0998">Cell outer membrane</keyword>
<dbReference type="Gene3D" id="3.30.1330.60">
    <property type="entry name" value="OmpA-like domain"/>
    <property type="match status" value="1"/>
</dbReference>
<evidence type="ECO:0000256" key="1">
    <source>
        <dbReference type="ARBA" id="ARBA00004442"/>
    </source>
</evidence>
<protein>
    <submittedName>
        <fullName evidence="6">Putative OmpA/MotB domain protein</fullName>
    </submittedName>
</protein>
<dbReference type="CDD" id="cd07185">
    <property type="entry name" value="OmpA_C-like"/>
    <property type="match status" value="1"/>
</dbReference>
<gene>
    <name evidence="6" type="ORF">PROAA_300013</name>
</gene>